<dbReference type="InterPro" id="IPR009075">
    <property type="entry name" value="AcylCo_DH/oxidase_C"/>
</dbReference>
<dbReference type="EMBL" id="JACEIB010000003">
    <property type="protein sequence ID" value="MBA2933750.1"/>
    <property type="molecule type" value="Genomic_DNA"/>
</dbReference>
<evidence type="ECO:0000256" key="5">
    <source>
        <dbReference type="ARBA" id="ARBA00023002"/>
    </source>
</evidence>
<dbReference type="Gene3D" id="2.40.110.10">
    <property type="entry name" value="Butyryl-CoA Dehydrogenase, subunit A, domain 2"/>
    <property type="match status" value="1"/>
</dbReference>
<name>A0A838L4C0_9SPHN</name>
<evidence type="ECO:0000256" key="2">
    <source>
        <dbReference type="ARBA" id="ARBA00009347"/>
    </source>
</evidence>
<evidence type="ECO:0000259" key="8">
    <source>
        <dbReference type="Pfam" id="PF02770"/>
    </source>
</evidence>
<dbReference type="InterPro" id="IPR037069">
    <property type="entry name" value="AcylCoA_DH/ox_N_sf"/>
</dbReference>
<accession>A0A838L4C0</accession>
<dbReference type="GO" id="GO:0016627">
    <property type="term" value="F:oxidoreductase activity, acting on the CH-CH group of donors"/>
    <property type="evidence" value="ECO:0007669"/>
    <property type="project" value="InterPro"/>
</dbReference>
<dbReference type="GO" id="GO:0005886">
    <property type="term" value="C:plasma membrane"/>
    <property type="evidence" value="ECO:0007669"/>
    <property type="project" value="TreeGrafter"/>
</dbReference>
<dbReference type="PANTHER" id="PTHR43292:SF3">
    <property type="entry name" value="ACYL-COA DEHYDROGENASE FADE29"/>
    <property type="match status" value="1"/>
</dbReference>
<dbReference type="InterPro" id="IPR009100">
    <property type="entry name" value="AcylCoA_DH/oxidase_NM_dom_sf"/>
</dbReference>
<dbReference type="Proteomes" id="UP000570166">
    <property type="component" value="Unassembled WGS sequence"/>
</dbReference>
<dbReference type="Pfam" id="PF00441">
    <property type="entry name" value="Acyl-CoA_dh_1"/>
    <property type="match status" value="1"/>
</dbReference>
<gene>
    <name evidence="10" type="ORF">HZF05_06515</name>
</gene>
<evidence type="ECO:0000256" key="6">
    <source>
        <dbReference type="RuleBase" id="RU362125"/>
    </source>
</evidence>
<dbReference type="Gene3D" id="1.20.140.10">
    <property type="entry name" value="Butyryl-CoA Dehydrogenase, subunit A, domain 3"/>
    <property type="match status" value="1"/>
</dbReference>
<comment type="caution">
    <text evidence="10">The sequence shown here is derived from an EMBL/GenBank/DDBJ whole genome shotgun (WGS) entry which is preliminary data.</text>
</comment>
<proteinExistence type="inferred from homology"/>
<keyword evidence="4 6" id="KW-0274">FAD</keyword>
<evidence type="ECO:0000259" key="9">
    <source>
        <dbReference type="Pfam" id="PF02771"/>
    </source>
</evidence>
<dbReference type="InterPro" id="IPR036250">
    <property type="entry name" value="AcylCo_DH-like_C"/>
</dbReference>
<feature type="domain" description="Acyl-CoA oxidase/dehydrogenase middle" evidence="8">
    <location>
        <begin position="127"/>
        <end position="221"/>
    </location>
</feature>
<organism evidence="10 11">
    <name type="scientific">Sphingomonas chungangi</name>
    <dbReference type="NCBI Taxonomy" id="2683589"/>
    <lineage>
        <taxon>Bacteria</taxon>
        <taxon>Pseudomonadati</taxon>
        <taxon>Pseudomonadota</taxon>
        <taxon>Alphaproteobacteria</taxon>
        <taxon>Sphingomonadales</taxon>
        <taxon>Sphingomonadaceae</taxon>
        <taxon>Sphingomonas</taxon>
    </lineage>
</organism>
<dbReference type="InterPro" id="IPR013786">
    <property type="entry name" value="AcylCoA_DH/ox_N"/>
</dbReference>
<dbReference type="GO" id="GO:0050660">
    <property type="term" value="F:flavin adenine dinucleotide binding"/>
    <property type="evidence" value="ECO:0007669"/>
    <property type="project" value="InterPro"/>
</dbReference>
<comment type="cofactor">
    <cofactor evidence="1 6">
        <name>FAD</name>
        <dbReference type="ChEBI" id="CHEBI:57692"/>
    </cofactor>
</comment>
<evidence type="ECO:0000256" key="3">
    <source>
        <dbReference type="ARBA" id="ARBA00022630"/>
    </source>
</evidence>
<dbReference type="SUPFAM" id="SSF47203">
    <property type="entry name" value="Acyl-CoA dehydrogenase C-terminal domain-like"/>
    <property type="match status" value="1"/>
</dbReference>
<dbReference type="Pfam" id="PF02771">
    <property type="entry name" value="Acyl-CoA_dh_N"/>
    <property type="match status" value="1"/>
</dbReference>
<feature type="domain" description="Acyl-CoA dehydrogenase/oxidase N-terminal" evidence="9">
    <location>
        <begin position="10"/>
        <end position="122"/>
    </location>
</feature>
<keyword evidence="11" id="KW-1185">Reference proteome</keyword>
<evidence type="ECO:0000313" key="11">
    <source>
        <dbReference type="Proteomes" id="UP000570166"/>
    </source>
</evidence>
<dbReference type="PANTHER" id="PTHR43292">
    <property type="entry name" value="ACYL-COA DEHYDROGENASE"/>
    <property type="match status" value="1"/>
</dbReference>
<dbReference type="InterPro" id="IPR052161">
    <property type="entry name" value="Mycobact_Acyl-CoA_DH"/>
</dbReference>
<dbReference type="InterPro" id="IPR046373">
    <property type="entry name" value="Acyl-CoA_Oxase/DH_mid-dom_sf"/>
</dbReference>
<evidence type="ECO:0000256" key="4">
    <source>
        <dbReference type="ARBA" id="ARBA00022827"/>
    </source>
</evidence>
<dbReference type="Pfam" id="PF02770">
    <property type="entry name" value="Acyl-CoA_dh_M"/>
    <property type="match status" value="1"/>
</dbReference>
<sequence>MLDELKALEPFRAEVRAWLAANLPADWQQKMLGAPEEEHVAFQKAWFRAMMAGGYGAPHWPKEWGGSGFSFAQQIVLYEEIARAGAPRLILYFIALHHVPGTLLEWGTQAQRERHLPAVLTGNEIWCQGFSEPNAGSDLASLRTRAERHGDVFVVNGQKTWSSNAHHADFCLLLARTDPAAAKTRGISYFIMDMKAPGVTLRPIKQMTGASHFNEIFLDDVEIPAENLIGPEHGGWAVAQSTLSSERGLSVLELTERMRVGFRMLLESAQAEGPAGGRLIDDDEIRRRLVDIYARMQALRLLVNELLTQAMRGTKQGTEPSIIKIYYSELLRDFTALGVTLGGVAGQYLQPVLMGGANETGYWMQDYLYSWAWTISGGSSEIQRNIVAERGLKLPREPQPAAAGQGG</sequence>
<dbReference type="InterPro" id="IPR006091">
    <property type="entry name" value="Acyl-CoA_Oxase/DH_mid-dom"/>
</dbReference>
<evidence type="ECO:0000259" key="7">
    <source>
        <dbReference type="Pfam" id="PF00441"/>
    </source>
</evidence>
<dbReference type="FunFam" id="2.40.110.10:FF:000011">
    <property type="entry name" value="Acyl-CoA dehydrogenase FadE34"/>
    <property type="match status" value="1"/>
</dbReference>
<keyword evidence="5 6" id="KW-0560">Oxidoreductase</keyword>
<feature type="domain" description="Acyl-CoA dehydrogenase/oxidase C-terminal" evidence="7">
    <location>
        <begin position="234"/>
        <end position="391"/>
    </location>
</feature>
<dbReference type="SUPFAM" id="SSF56645">
    <property type="entry name" value="Acyl-CoA dehydrogenase NM domain-like"/>
    <property type="match status" value="1"/>
</dbReference>
<dbReference type="Gene3D" id="1.10.540.10">
    <property type="entry name" value="Acyl-CoA dehydrogenase/oxidase, N-terminal domain"/>
    <property type="match status" value="1"/>
</dbReference>
<evidence type="ECO:0000313" key="10">
    <source>
        <dbReference type="EMBL" id="MBA2933750.1"/>
    </source>
</evidence>
<protein>
    <submittedName>
        <fullName evidence="10">Acyl-CoA dehydrogenase family protein</fullName>
    </submittedName>
</protein>
<reference evidence="10 11" key="1">
    <citation type="submission" date="2020-07" db="EMBL/GenBank/DDBJ databases">
        <authorList>
            <person name="Sun Q."/>
        </authorList>
    </citation>
    <scope>NUCLEOTIDE SEQUENCE [LARGE SCALE GENOMIC DNA]</scope>
    <source>
        <strain evidence="10 11">CGMCC 1.13654</strain>
    </source>
</reference>
<evidence type="ECO:0000256" key="1">
    <source>
        <dbReference type="ARBA" id="ARBA00001974"/>
    </source>
</evidence>
<keyword evidence="3 6" id="KW-0285">Flavoprotein</keyword>
<dbReference type="RefSeq" id="WP_160363549.1">
    <property type="nucleotide sequence ID" value="NZ_JACEIB010000003.1"/>
</dbReference>
<comment type="similarity">
    <text evidence="2 6">Belongs to the acyl-CoA dehydrogenase family.</text>
</comment>
<dbReference type="AlphaFoldDB" id="A0A838L4C0"/>